<comment type="function">
    <text evidence="1">Core subunit of the mitochondrial membrane respiratory chain NADH dehydrogenase (Complex I) that is believed to belong to the minimal assembly required for catalysis. Complex I functions in the transfer of electrons from NADH to the respiratory chain. The immediate electron acceptor for the enzyme is believed to be ubiquinone.</text>
</comment>
<evidence type="ECO:0000256" key="5">
    <source>
        <dbReference type="ARBA" id="ARBA00021006"/>
    </source>
</evidence>
<dbReference type="GO" id="GO:0003954">
    <property type="term" value="F:NADH dehydrogenase activity"/>
    <property type="evidence" value="ECO:0007669"/>
    <property type="project" value="TreeGrafter"/>
</dbReference>
<comment type="subcellular location">
    <subcellularLocation>
        <location evidence="2 17">Mitochondrion membrane</location>
        <topology evidence="2 17">Multi-pass membrane protein</topology>
    </subcellularLocation>
</comment>
<evidence type="ECO:0000313" key="20">
    <source>
        <dbReference type="EMBL" id="AWD31633.1"/>
    </source>
</evidence>
<keyword evidence="7 17" id="KW-0679">Respiratory chain</keyword>
<comment type="function">
    <text evidence="17">Core subunit of the mitochondrial membrane respiratory chain NADH dehydrogenase (Complex I) which catalyzes electron transfer from NADH through the respiratory chain, using ubiquinone as an electron acceptor. Essential for the catalytic activity and assembly of complex I.</text>
</comment>
<evidence type="ECO:0000256" key="4">
    <source>
        <dbReference type="ARBA" id="ARBA00012944"/>
    </source>
</evidence>
<dbReference type="PANTHER" id="PTHR43507:SF20">
    <property type="entry name" value="NADH-UBIQUINONE OXIDOREDUCTASE CHAIN 4"/>
    <property type="match status" value="1"/>
</dbReference>
<feature type="transmembrane region" description="Helical" evidence="17">
    <location>
        <begin position="179"/>
        <end position="199"/>
    </location>
</feature>
<dbReference type="InterPro" id="IPR001750">
    <property type="entry name" value="ND/Mrp_TM"/>
</dbReference>
<evidence type="ECO:0000256" key="6">
    <source>
        <dbReference type="ARBA" id="ARBA00022448"/>
    </source>
</evidence>
<dbReference type="GO" id="GO:0048039">
    <property type="term" value="F:ubiquinone binding"/>
    <property type="evidence" value="ECO:0007669"/>
    <property type="project" value="TreeGrafter"/>
</dbReference>
<dbReference type="InterPro" id="IPR000260">
    <property type="entry name" value="NADH4_N"/>
</dbReference>
<evidence type="ECO:0000256" key="2">
    <source>
        <dbReference type="ARBA" id="ARBA00004225"/>
    </source>
</evidence>
<keyword evidence="15 17" id="KW-0472">Membrane</keyword>
<evidence type="ECO:0000256" key="1">
    <source>
        <dbReference type="ARBA" id="ARBA00003257"/>
    </source>
</evidence>
<protein>
    <recommendedName>
        <fullName evidence="5 17">NADH-ubiquinone oxidoreductase chain 4</fullName>
        <ecNumber evidence="4 17">7.1.1.2</ecNumber>
    </recommendedName>
</protein>
<dbReference type="PRINTS" id="PR01437">
    <property type="entry name" value="NUOXDRDTASE4"/>
</dbReference>
<dbReference type="GO" id="GO:0042773">
    <property type="term" value="P:ATP synthesis coupled electron transport"/>
    <property type="evidence" value="ECO:0007669"/>
    <property type="project" value="InterPro"/>
</dbReference>
<feature type="transmembrane region" description="Helical" evidence="17">
    <location>
        <begin position="20"/>
        <end position="42"/>
    </location>
</feature>
<feature type="transmembrane region" description="Helical" evidence="17">
    <location>
        <begin position="240"/>
        <end position="261"/>
    </location>
</feature>
<feature type="transmembrane region" description="Helical" evidence="17">
    <location>
        <begin position="211"/>
        <end position="234"/>
    </location>
</feature>
<sequence length="441" mass="51310">MMMSIFSLIFLVPIVLVNNYYIFMFFMMIMFMMFMFFYSYNFCSLLSYSLGMDLISWSFVILSIWIVFLMMNSSYLNKFNNKSKEFIFMNFFLLLFLLLSFNSSSLFMFYIFFESSLIPTLFLIFGWGFQPERLSAGFYFIFYTLFASLPLLLSIFYLWNVNGTTFYWMINLNSNFYLFIGFVLAFLIKMPMVMFHLWLPSAHVEAPVSGSMILAGVLLKLGGYGLMRVCLFLYDFICSNSIFIISLSLFGGMFCGLICCVQFDMKVLVAYSSVCHMSMSIMGIFSLSHWGIWGSFILMLAHGLCSSGLFCLVNICYERSGSRNLLMNKGFIILMPSMCLFWFILCSNNMGSPLSMNLFGELMLIIGLLGWSSSVMLYLMFMSFLACVYSIYLFSFVNHGSLSYFNNYINSCLMREYMLIFFHFLPLNIFSLKFSMFMTLI</sequence>
<feature type="transmembrane region" description="Helical" evidence="17">
    <location>
        <begin position="378"/>
        <end position="397"/>
    </location>
</feature>
<evidence type="ECO:0000256" key="7">
    <source>
        <dbReference type="ARBA" id="ARBA00022660"/>
    </source>
</evidence>
<organism evidence="20">
    <name type="scientific">Tingis cardui</name>
    <dbReference type="NCBI Taxonomy" id="1511256"/>
    <lineage>
        <taxon>Eukaryota</taxon>
        <taxon>Metazoa</taxon>
        <taxon>Ecdysozoa</taxon>
        <taxon>Arthropoda</taxon>
        <taxon>Hexapoda</taxon>
        <taxon>Insecta</taxon>
        <taxon>Pterygota</taxon>
        <taxon>Neoptera</taxon>
        <taxon>Paraneoptera</taxon>
        <taxon>Hemiptera</taxon>
        <taxon>Heteroptera</taxon>
        <taxon>Panheteroptera</taxon>
        <taxon>Cimicomorpha</taxon>
        <taxon>Tingidae</taxon>
        <taxon>Tingis</taxon>
    </lineage>
</organism>
<dbReference type="EC" id="7.1.1.2" evidence="4 17"/>
<evidence type="ECO:0000256" key="11">
    <source>
        <dbReference type="ARBA" id="ARBA00022989"/>
    </source>
</evidence>
<feature type="transmembrane region" description="Helical" evidence="17">
    <location>
        <begin position="85"/>
        <end position="101"/>
    </location>
</feature>
<dbReference type="CTD" id="4538"/>
<keyword evidence="10 17" id="KW-0249">Electron transport</keyword>
<keyword evidence="14 17" id="KW-0496">Mitochondrion</keyword>
<evidence type="ECO:0000256" key="14">
    <source>
        <dbReference type="ARBA" id="ARBA00023128"/>
    </source>
</evidence>
<evidence type="ECO:0000259" key="18">
    <source>
        <dbReference type="Pfam" id="PF00361"/>
    </source>
</evidence>
<dbReference type="InterPro" id="IPR003918">
    <property type="entry name" value="NADH_UbQ_OxRdtase"/>
</dbReference>
<keyword evidence="8 17" id="KW-0812">Transmembrane</keyword>
<feature type="transmembrane region" description="Helical" evidence="17">
    <location>
        <begin position="54"/>
        <end position="73"/>
    </location>
</feature>
<comment type="catalytic activity">
    <reaction evidence="16 17">
        <text>a ubiquinone + NADH + 5 H(+)(in) = a ubiquinol + NAD(+) + 4 H(+)(out)</text>
        <dbReference type="Rhea" id="RHEA:29091"/>
        <dbReference type="Rhea" id="RHEA-COMP:9565"/>
        <dbReference type="Rhea" id="RHEA-COMP:9566"/>
        <dbReference type="ChEBI" id="CHEBI:15378"/>
        <dbReference type="ChEBI" id="CHEBI:16389"/>
        <dbReference type="ChEBI" id="CHEBI:17976"/>
        <dbReference type="ChEBI" id="CHEBI:57540"/>
        <dbReference type="ChEBI" id="CHEBI:57945"/>
        <dbReference type="EC" id="7.1.1.2"/>
    </reaction>
</comment>
<dbReference type="GO" id="GO:0031966">
    <property type="term" value="C:mitochondrial membrane"/>
    <property type="evidence" value="ECO:0007669"/>
    <property type="project" value="UniProtKB-SubCell"/>
</dbReference>
<dbReference type="EMBL" id="MF351858">
    <property type="protein sequence ID" value="AWD31633.1"/>
    <property type="molecule type" value="Genomic_DNA"/>
</dbReference>
<feature type="transmembrane region" description="Helical" evidence="17">
    <location>
        <begin position="136"/>
        <end position="159"/>
    </location>
</feature>
<evidence type="ECO:0000256" key="13">
    <source>
        <dbReference type="ARBA" id="ARBA00023075"/>
    </source>
</evidence>
<comment type="similarity">
    <text evidence="3 17">Belongs to the complex I subunit 4 family.</text>
</comment>
<feature type="transmembrane region" description="Helical" evidence="17">
    <location>
        <begin position="417"/>
        <end position="440"/>
    </location>
</feature>
<dbReference type="GO" id="GO:0015990">
    <property type="term" value="P:electron transport coupled proton transport"/>
    <property type="evidence" value="ECO:0007669"/>
    <property type="project" value="TreeGrafter"/>
</dbReference>
<dbReference type="GO" id="GO:0008137">
    <property type="term" value="F:NADH dehydrogenase (ubiquinone) activity"/>
    <property type="evidence" value="ECO:0007669"/>
    <property type="project" value="UniProtKB-UniRule"/>
</dbReference>
<dbReference type="Pfam" id="PF00361">
    <property type="entry name" value="Proton_antipo_M"/>
    <property type="match status" value="1"/>
</dbReference>
<keyword evidence="12 17" id="KW-0520">NAD</keyword>
<evidence type="ECO:0000256" key="8">
    <source>
        <dbReference type="ARBA" id="ARBA00022692"/>
    </source>
</evidence>
<evidence type="ECO:0000256" key="12">
    <source>
        <dbReference type="ARBA" id="ARBA00023027"/>
    </source>
</evidence>
<feature type="domain" description="NADH:quinone oxidoreductase/Mrp antiporter transmembrane" evidence="18">
    <location>
        <begin position="103"/>
        <end position="385"/>
    </location>
</feature>
<feature type="transmembrane region" description="Helical" evidence="17">
    <location>
        <begin position="325"/>
        <end position="345"/>
    </location>
</feature>
<feature type="domain" description="NADH:ubiquinone oxidoreductase chain 4 N-terminal" evidence="19">
    <location>
        <begin position="1"/>
        <end position="99"/>
    </location>
</feature>
<keyword evidence="6 17" id="KW-0813">Transport</keyword>
<dbReference type="PANTHER" id="PTHR43507">
    <property type="entry name" value="NADH-UBIQUINONE OXIDOREDUCTASE CHAIN 4"/>
    <property type="match status" value="1"/>
</dbReference>
<feature type="transmembrane region" description="Helical" evidence="17">
    <location>
        <begin position="292"/>
        <end position="313"/>
    </location>
</feature>
<evidence type="ECO:0000256" key="17">
    <source>
        <dbReference type="RuleBase" id="RU003297"/>
    </source>
</evidence>
<dbReference type="AlphaFoldDB" id="A0A343WNQ7"/>
<dbReference type="GeneID" id="36944203"/>
<evidence type="ECO:0000256" key="10">
    <source>
        <dbReference type="ARBA" id="ARBA00022982"/>
    </source>
</evidence>
<keyword evidence="13 17" id="KW-0830">Ubiquinone</keyword>
<name>A0A343WNQ7_9HEMI</name>
<geneLocation type="mitochondrion" evidence="20"/>
<evidence type="ECO:0000256" key="16">
    <source>
        <dbReference type="ARBA" id="ARBA00049551"/>
    </source>
</evidence>
<dbReference type="RefSeq" id="YP_009488374.1">
    <property type="nucleotide sequence ID" value="NC_037836.1"/>
</dbReference>
<keyword evidence="11 17" id="KW-1133">Transmembrane helix</keyword>
<evidence type="ECO:0000256" key="3">
    <source>
        <dbReference type="ARBA" id="ARBA00009025"/>
    </source>
</evidence>
<keyword evidence="9" id="KW-1278">Translocase</keyword>
<gene>
    <name evidence="20" type="primary">ND4</name>
</gene>
<accession>A0A343WNQ7</accession>
<dbReference type="Pfam" id="PF01059">
    <property type="entry name" value="Oxidored_q5_N"/>
    <property type="match status" value="1"/>
</dbReference>
<evidence type="ECO:0000256" key="9">
    <source>
        <dbReference type="ARBA" id="ARBA00022967"/>
    </source>
</evidence>
<reference evidence="20" key="1">
    <citation type="journal article" date="2018" name="BMC Genomics">
        <title>Compositional and mutational rate heterogeneity in mitochondrial genomes and its effect on the phylogenetic inferences of Cimicomorpha (Hemiptera: Heteroptera).</title>
        <authorList>
            <person name="Yang H."/>
            <person name="Li T."/>
            <person name="Dang K."/>
            <person name="Bu W."/>
        </authorList>
    </citation>
    <scope>NUCLEOTIDE SEQUENCE</scope>
</reference>
<evidence type="ECO:0000259" key="19">
    <source>
        <dbReference type="Pfam" id="PF01059"/>
    </source>
</evidence>
<evidence type="ECO:0000256" key="15">
    <source>
        <dbReference type="ARBA" id="ARBA00023136"/>
    </source>
</evidence>
<feature type="transmembrane region" description="Helical" evidence="17">
    <location>
        <begin position="107"/>
        <end position="129"/>
    </location>
</feature>
<proteinExistence type="inferred from homology"/>